<dbReference type="GO" id="GO:0003677">
    <property type="term" value="F:DNA binding"/>
    <property type="evidence" value="ECO:0007669"/>
    <property type="project" value="InterPro"/>
</dbReference>
<dbReference type="Gene3D" id="1.10.260.40">
    <property type="entry name" value="lambda repressor-like DNA-binding domains"/>
    <property type="match status" value="1"/>
</dbReference>
<gene>
    <name evidence="2" type="ORF">D3Z33_06155</name>
</gene>
<dbReference type="PANTHER" id="PTHR37038">
    <property type="entry name" value="TRANSCRIPTIONAL REGULATOR-RELATED"/>
    <property type="match status" value="1"/>
</dbReference>
<dbReference type="InterPro" id="IPR001387">
    <property type="entry name" value="Cro/C1-type_HTH"/>
</dbReference>
<evidence type="ECO:0000259" key="1">
    <source>
        <dbReference type="PROSITE" id="PS50943"/>
    </source>
</evidence>
<dbReference type="CDD" id="cd00093">
    <property type="entry name" value="HTH_XRE"/>
    <property type="match status" value="1"/>
</dbReference>
<dbReference type="PROSITE" id="PS50943">
    <property type="entry name" value="HTH_CROC1"/>
    <property type="match status" value="1"/>
</dbReference>
<comment type="caution">
    <text evidence="2">The sequence shown here is derived from an EMBL/GenBank/DDBJ whole genome shotgun (WGS) entry which is preliminary data.</text>
</comment>
<name>A0A845R1J0_9CLOT</name>
<dbReference type="RefSeq" id="WP_160196924.1">
    <property type="nucleotide sequence ID" value="NZ_QXXA01000006.1"/>
</dbReference>
<dbReference type="PANTHER" id="PTHR37038:SF14">
    <property type="entry name" value="TRANSCRIPTIONAL ACTIVATOR"/>
    <property type="match status" value="1"/>
</dbReference>
<reference evidence="2 3" key="1">
    <citation type="submission" date="2018-08" db="EMBL/GenBank/DDBJ databases">
        <title>Murine metabolic-syndrome-specific gut microbial biobank.</title>
        <authorList>
            <person name="Liu C."/>
        </authorList>
    </citation>
    <scope>NUCLEOTIDE SEQUENCE [LARGE SCALE GENOMIC DNA]</scope>
    <source>
        <strain evidence="2 3">583</strain>
    </source>
</reference>
<evidence type="ECO:0000313" key="3">
    <source>
        <dbReference type="Proteomes" id="UP000467132"/>
    </source>
</evidence>
<dbReference type="Pfam" id="PF01381">
    <property type="entry name" value="HTH_3"/>
    <property type="match status" value="1"/>
</dbReference>
<dbReference type="Gene3D" id="1.25.40.10">
    <property type="entry name" value="Tetratricopeptide repeat domain"/>
    <property type="match status" value="1"/>
</dbReference>
<keyword evidence="3" id="KW-1185">Reference proteome</keyword>
<proteinExistence type="predicted"/>
<feature type="domain" description="HTH cro/C1-type" evidence="1">
    <location>
        <begin position="14"/>
        <end position="66"/>
    </location>
</feature>
<dbReference type="InterPro" id="IPR011990">
    <property type="entry name" value="TPR-like_helical_dom_sf"/>
</dbReference>
<dbReference type="OrthoDB" id="1705762at2"/>
<dbReference type="InterPro" id="IPR010982">
    <property type="entry name" value="Lambda_DNA-bd_dom_sf"/>
</dbReference>
<dbReference type="AlphaFoldDB" id="A0A845R1J0"/>
<protein>
    <submittedName>
        <fullName evidence="2">XRE family transcriptional regulator</fullName>
    </submittedName>
</protein>
<dbReference type="InterPro" id="IPR053163">
    <property type="entry name" value="HTH-type_regulator_Rgg"/>
</dbReference>
<organism evidence="2 3">
    <name type="scientific">Senegalia massiliensis</name>
    <dbReference type="NCBI Taxonomy" id="1720316"/>
    <lineage>
        <taxon>Bacteria</taxon>
        <taxon>Bacillati</taxon>
        <taxon>Bacillota</taxon>
        <taxon>Clostridia</taxon>
        <taxon>Eubacteriales</taxon>
        <taxon>Clostridiaceae</taxon>
        <taxon>Senegalia</taxon>
    </lineage>
</organism>
<dbReference type="EMBL" id="QXXA01000006">
    <property type="protein sequence ID" value="NBI06443.1"/>
    <property type="molecule type" value="Genomic_DNA"/>
</dbReference>
<dbReference type="SUPFAM" id="SSF47413">
    <property type="entry name" value="lambda repressor-like DNA-binding domains"/>
    <property type="match status" value="1"/>
</dbReference>
<evidence type="ECO:0000313" key="2">
    <source>
        <dbReference type="EMBL" id="NBI06443.1"/>
    </source>
</evidence>
<dbReference type="Proteomes" id="UP000467132">
    <property type="component" value="Unassembled WGS sequence"/>
</dbReference>
<sequence>MFETYDLKNFGARIRKIRKSLGYSQTQVSTETGVHRDTLRRIENGNNIVTFDTLNKLSMFFKKDLFHEIAHYNTNRNLLNYYEKIDDIISSYDYDKLINISNDFEVNFKDKSPSDFSLYEGGVIEQFRLIVKGIEKLIKKDQDNKKIMSIFKEALKLTLKDFNLYNFSKFKYNLFEIRILIMIAVALKRDNNYEKSNEILKFALKSLDFSEESLLNEKKLIIKCFSNISYNYHNMNNYMKSLEYAIKGIVYAINQDIIYALNHLYYRKGIAEYLLDKDESIYKDSLNKAIHILEIKGYYELAKKYKEITKDRYNIYLDR</sequence>
<accession>A0A845R1J0</accession>
<dbReference type="SMART" id="SM00530">
    <property type="entry name" value="HTH_XRE"/>
    <property type="match status" value="1"/>
</dbReference>